<comment type="caution">
    <text evidence="1">The sequence shown here is derived from an EMBL/GenBank/DDBJ whole genome shotgun (WGS) entry which is preliminary data.</text>
</comment>
<keyword evidence="2" id="KW-1185">Reference proteome</keyword>
<dbReference type="Proteomes" id="UP000821865">
    <property type="component" value="Chromosome 7"/>
</dbReference>
<evidence type="ECO:0000313" key="2">
    <source>
        <dbReference type="Proteomes" id="UP000821865"/>
    </source>
</evidence>
<name>A0ACB8CD06_DERSI</name>
<gene>
    <name evidence="1" type="ORF">HPB49_002747</name>
</gene>
<organism evidence="1 2">
    <name type="scientific">Dermacentor silvarum</name>
    <name type="common">Tick</name>
    <dbReference type="NCBI Taxonomy" id="543639"/>
    <lineage>
        <taxon>Eukaryota</taxon>
        <taxon>Metazoa</taxon>
        <taxon>Ecdysozoa</taxon>
        <taxon>Arthropoda</taxon>
        <taxon>Chelicerata</taxon>
        <taxon>Arachnida</taxon>
        <taxon>Acari</taxon>
        <taxon>Parasitiformes</taxon>
        <taxon>Ixodida</taxon>
        <taxon>Ixodoidea</taxon>
        <taxon>Ixodidae</taxon>
        <taxon>Rhipicephalinae</taxon>
        <taxon>Dermacentor</taxon>
    </lineage>
</organism>
<reference evidence="1" key="1">
    <citation type="submission" date="2020-05" db="EMBL/GenBank/DDBJ databases">
        <title>Large-scale comparative analyses of tick genomes elucidate their genetic diversity and vector capacities.</title>
        <authorList>
            <person name="Jia N."/>
            <person name="Wang J."/>
            <person name="Shi W."/>
            <person name="Du L."/>
            <person name="Sun Y."/>
            <person name="Zhan W."/>
            <person name="Jiang J."/>
            <person name="Wang Q."/>
            <person name="Zhang B."/>
            <person name="Ji P."/>
            <person name="Sakyi L.B."/>
            <person name="Cui X."/>
            <person name="Yuan T."/>
            <person name="Jiang B."/>
            <person name="Yang W."/>
            <person name="Lam T.T.-Y."/>
            <person name="Chang Q."/>
            <person name="Ding S."/>
            <person name="Wang X."/>
            <person name="Zhu J."/>
            <person name="Ruan X."/>
            <person name="Zhao L."/>
            <person name="Wei J."/>
            <person name="Que T."/>
            <person name="Du C."/>
            <person name="Cheng J."/>
            <person name="Dai P."/>
            <person name="Han X."/>
            <person name="Huang E."/>
            <person name="Gao Y."/>
            <person name="Liu J."/>
            <person name="Shao H."/>
            <person name="Ye R."/>
            <person name="Li L."/>
            <person name="Wei W."/>
            <person name="Wang X."/>
            <person name="Wang C."/>
            <person name="Yang T."/>
            <person name="Huo Q."/>
            <person name="Li W."/>
            <person name="Guo W."/>
            <person name="Chen H."/>
            <person name="Zhou L."/>
            <person name="Ni X."/>
            <person name="Tian J."/>
            <person name="Zhou Y."/>
            <person name="Sheng Y."/>
            <person name="Liu T."/>
            <person name="Pan Y."/>
            <person name="Xia L."/>
            <person name="Li J."/>
            <person name="Zhao F."/>
            <person name="Cao W."/>
        </authorList>
    </citation>
    <scope>NUCLEOTIDE SEQUENCE</scope>
    <source>
        <strain evidence="1">Dsil-2018</strain>
    </source>
</reference>
<protein>
    <submittedName>
        <fullName evidence="1">Uncharacterized protein</fullName>
    </submittedName>
</protein>
<dbReference type="EMBL" id="CM023476">
    <property type="protein sequence ID" value="KAH7940648.1"/>
    <property type="molecule type" value="Genomic_DNA"/>
</dbReference>
<evidence type="ECO:0000313" key="1">
    <source>
        <dbReference type="EMBL" id="KAH7940648.1"/>
    </source>
</evidence>
<accession>A0ACB8CD06</accession>
<sequence>MRKAISVEERVAVGLYRLCSSAEDRTIADLFGIGKSTMNTIFREFCKMVIDLLEAEWIQMVGRRELEEHMRERFAVNGFPQVVDALDGCHFGISPPKENAADFHNYKGCVILLTVDDHRYRFRYINVGAPGWCHDAYVYG</sequence>
<proteinExistence type="predicted"/>